<keyword evidence="14" id="KW-0004">4Fe-4S</keyword>
<dbReference type="InterPro" id="IPR020396">
    <property type="entry name" value="NADH_UbQ_OxRdtase_CS"/>
</dbReference>
<comment type="subunit">
    <text evidence="11">NDH-1 is composed of about 13 different subunits. Subunits NuoBCD, E, F, and G constitute the peripheral sector of the complex.</text>
</comment>
<accession>A0A5B9VYG7</accession>
<protein>
    <recommendedName>
        <fullName evidence="14 15">Multifunctional fusion protein</fullName>
    </recommendedName>
    <domain>
        <recommendedName>
            <fullName evidence="14">NADH-quinone oxidoreductase subunit B</fullName>
            <ecNumber evidence="14">7.1.1.-</ecNumber>
        </recommendedName>
        <alternativeName>
            <fullName evidence="14">NADH dehydrogenase I subunit B</fullName>
        </alternativeName>
        <alternativeName>
            <fullName evidence="14">NDH-1 subunit B</fullName>
        </alternativeName>
    </domain>
    <domain>
        <recommendedName>
            <fullName evidence="15">NADH-quinone oxidoreductase subunit D</fullName>
        </recommendedName>
        <alternativeName>
            <fullName evidence="15">NADH dehydrogenase I subunit D</fullName>
        </alternativeName>
        <alternativeName>
            <fullName evidence="15">NDH-1 subunit D</fullName>
        </alternativeName>
    </domain>
</protein>
<dbReference type="InterPro" id="IPR001135">
    <property type="entry name" value="NADH_Q_OxRdtase_suD"/>
</dbReference>
<dbReference type="EMBL" id="CP042997">
    <property type="protein sequence ID" value="QEH33416.1"/>
    <property type="molecule type" value="Genomic_DNA"/>
</dbReference>
<comment type="similarity">
    <text evidence="15">Belongs to the complex I 49 kDa subunit family.</text>
</comment>
<dbReference type="Pfam" id="PF01058">
    <property type="entry name" value="Oxidored_q6"/>
    <property type="match status" value="1"/>
</dbReference>
<keyword evidence="14" id="KW-0874">Quinone</keyword>
<dbReference type="InterPro" id="IPR022885">
    <property type="entry name" value="NDH1_su_D/H"/>
</dbReference>
<dbReference type="GO" id="GO:0005886">
    <property type="term" value="C:plasma membrane"/>
    <property type="evidence" value="ECO:0007669"/>
    <property type="project" value="UniProtKB-SubCell"/>
</dbReference>
<dbReference type="Pfam" id="PF00346">
    <property type="entry name" value="Complex1_49kDa"/>
    <property type="match status" value="1"/>
</dbReference>
<dbReference type="Pfam" id="PF00329">
    <property type="entry name" value="Complex1_30kDa"/>
    <property type="match status" value="1"/>
</dbReference>
<evidence type="ECO:0000313" key="21">
    <source>
        <dbReference type="Proteomes" id="UP000324233"/>
    </source>
</evidence>
<gene>
    <name evidence="20" type="primary">nqo4_1</name>
    <name evidence="14" type="synonym">nuoB</name>
    <name evidence="15" type="synonym">nuoD</name>
    <name evidence="20" type="ORF">OJF2_19180</name>
</gene>
<keyword evidence="14" id="KW-0408">Iron</keyword>
<sequence length="903" mass="99562">MNRIMANTTIVRPEWSTVIDPVLQKELEQHVLVTTWDRLLGLIDPIYNWGRRSSLWPLGFGLACCAIEMICTASSRFDIARFGAEVFRGSPRQADLMIVSGTVTKTMMPMIARLYDQMPEPKYVISMGACASGGGPFKEGYNVVSGIDKYLPVDVYIPGCPPTPQALLNGLIVLQKKIDGEKIVNAPWYRGDVERDIPIPVLGPDLIDLRTVEIAAEKTAQGAFEAREAELPKPPKIPAPQPEAEAAPAAPSANGPAAAAPAAKPMSKIEMIRAKARGEAVPAAATDGAAAPAAPAETPAPAAKPAKKAKKAEERPSLVWLGVEKLKALAARLNGELGEGTATIVQAGLLIPAGKLVEAALYLRDRNEVRYDYLASLQSVHYEDCIEVNYQLDSTSSPGSLIALRVRTAEAEGEGEVPSLYAVYRGADFQEREVYDMMGVRFAGHPELKRILMWDGFAYYPLRKDYLEPYYEAPAKVLPSRVEDGFGQHTRAEEVHPLGTNVKIPRDFKDWASLSSGSDPKGKPLLPAGVEVEELGTDQYMISMGPQHPSTHGVFRLNLRVDGETIIGLKPVMGYMHRNHEKIGERNTFLMNFPFTDRLDYLTSMGNNFGYALAIEQLMGDDARPPERAEYIRVIMAELTRIASHMWSIGFLLNDLGAFFTPALYAIEERELILDLFEWASGSRMMCNYFRFGGVAFDLPKGWIERCRGIVNDRIDRKIDELDRYLSGNEIVLDRCKGVGVLSAEQAINYSAAGPVLRASNVPYDIRRAAPYSIYDRFDFEVITGANGDLYDRYYVRLLEMRESAKILKQAVRDIPEGPILPGKKTYQIKVPAGEAYSRVENPKGELGYYVLADGSGTAYRYHVRSPSFINLTALEAMCLGHTVADVVGILGSIDIVLGEVDR</sequence>
<feature type="binding site" evidence="14">
    <location>
        <position position="160"/>
    </location>
    <ligand>
        <name>[4Fe-4S] cluster</name>
        <dbReference type="ChEBI" id="CHEBI:49883"/>
    </ligand>
</feature>
<feature type="binding site" evidence="14">
    <location>
        <position position="64"/>
    </location>
    <ligand>
        <name>[4Fe-4S] cluster</name>
        <dbReference type="ChEBI" id="CHEBI:49883"/>
    </ligand>
</feature>
<dbReference type="PANTHER" id="PTHR11993">
    <property type="entry name" value="NADH-UBIQUINONE OXIDOREDUCTASE 49 KDA SUBUNIT"/>
    <property type="match status" value="1"/>
</dbReference>
<dbReference type="Gene3D" id="3.40.50.12280">
    <property type="match status" value="1"/>
</dbReference>
<evidence type="ECO:0000256" key="5">
    <source>
        <dbReference type="ARBA" id="ARBA00022448"/>
    </source>
</evidence>
<feature type="binding site" evidence="14">
    <location>
        <position position="130"/>
    </location>
    <ligand>
        <name>[4Fe-4S] cluster</name>
        <dbReference type="ChEBI" id="CHEBI:49883"/>
    </ligand>
</feature>
<evidence type="ECO:0000259" key="17">
    <source>
        <dbReference type="Pfam" id="PF00329"/>
    </source>
</evidence>
<feature type="domain" description="NADH-quinone oxidoreductase subunit D" evidence="18">
    <location>
        <begin position="655"/>
        <end position="826"/>
    </location>
</feature>
<evidence type="ECO:0000256" key="10">
    <source>
        <dbReference type="ARBA" id="ARBA00023268"/>
    </source>
</evidence>
<dbReference type="SUPFAM" id="SSF56770">
    <property type="entry name" value="HydA/Nqo6-like"/>
    <property type="match status" value="1"/>
</dbReference>
<evidence type="ECO:0000256" key="7">
    <source>
        <dbReference type="ARBA" id="ARBA00022967"/>
    </source>
</evidence>
<evidence type="ECO:0000256" key="1">
    <source>
        <dbReference type="ARBA" id="ARBA00004515"/>
    </source>
</evidence>
<name>A0A5B9VYG7_9BACT</name>
<keyword evidence="6 14" id="KW-1003">Cell membrane</keyword>
<keyword evidence="20" id="KW-0560">Oxidoreductase</keyword>
<feature type="binding site" evidence="14">
    <location>
        <position position="65"/>
    </location>
    <ligand>
        <name>[4Fe-4S] cluster</name>
        <dbReference type="ChEBI" id="CHEBI:49883"/>
    </ligand>
</feature>
<dbReference type="SUPFAM" id="SSF56762">
    <property type="entry name" value="HydB/Nqo4-like"/>
    <property type="match status" value="1"/>
</dbReference>
<dbReference type="NCBIfam" id="NF005012">
    <property type="entry name" value="PRK06411.1"/>
    <property type="match status" value="1"/>
</dbReference>
<comment type="catalytic activity">
    <reaction evidence="13 14">
        <text>a quinone + NADH + 5 H(+)(in) = a quinol + NAD(+) + 4 H(+)(out)</text>
        <dbReference type="Rhea" id="RHEA:57888"/>
        <dbReference type="ChEBI" id="CHEBI:15378"/>
        <dbReference type="ChEBI" id="CHEBI:24646"/>
        <dbReference type="ChEBI" id="CHEBI:57540"/>
        <dbReference type="ChEBI" id="CHEBI:57945"/>
        <dbReference type="ChEBI" id="CHEBI:132124"/>
    </reaction>
</comment>
<dbReference type="HAMAP" id="MF_01356">
    <property type="entry name" value="NDH1_NuoB"/>
    <property type="match status" value="1"/>
</dbReference>
<evidence type="ECO:0000256" key="3">
    <source>
        <dbReference type="ARBA" id="ARBA00008265"/>
    </source>
</evidence>
<comment type="similarity">
    <text evidence="3">In the central section; belongs to the complex I 30 kDa subunit family.</text>
</comment>
<keyword evidence="14" id="KW-0479">Metal-binding</keyword>
<feature type="compositionally biased region" description="Low complexity" evidence="16">
    <location>
        <begin position="242"/>
        <end position="264"/>
    </location>
</feature>
<comment type="subunit">
    <text evidence="14">NDH-1 is composed of 14 different subunits. Subunits NuoB, C, D, E, F, and G constitute the peripheral sector of the complex.</text>
</comment>
<dbReference type="GO" id="GO:0048038">
    <property type="term" value="F:quinone binding"/>
    <property type="evidence" value="ECO:0007669"/>
    <property type="project" value="UniProtKB-KW"/>
</dbReference>
<dbReference type="FunFam" id="3.40.50.12280:FF:000002">
    <property type="entry name" value="NADH-quinone oxidoreductase subunit B"/>
    <property type="match status" value="1"/>
</dbReference>
<keyword evidence="5 14" id="KW-0813">Transport</keyword>
<dbReference type="NCBIfam" id="TIGR01957">
    <property type="entry name" value="nuoB_fam"/>
    <property type="match status" value="1"/>
</dbReference>
<evidence type="ECO:0000256" key="8">
    <source>
        <dbReference type="ARBA" id="ARBA00023027"/>
    </source>
</evidence>
<dbReference type="PANTHER" id="PTHR11993:SF10">
    <property type="entry name" value="NADH DEHYDROGENASE [UBIQUINONE] IRON-SULFUR PROTEIN 2, MITOCHONDRIAL"/>
    <property type="match status" value="1"/>
</dbReference>
<comment type="similarity">
    <text evidence="14">Belongs to the complex I 20 kDa subunit family.</text>
</comment>
<feature type="compositionally biased region" description="Low complexity" evidence="16">
    <location>
        <begin position="286"/>
        <end position="304"/>
    </location>
</feature>
<keyword evidence="8 14" id="KW-0520">NAD</keyword>
<evidence type="ECO:0000256" key="11">
    <source>
        <dbReference type="ARBA" id="ARBA00025957"/>
    </source>
</evidence>
<feature type="region of interest" description="Disordered" evidence="16">
    <location>
        <begin position="286"/>
        <end position="311"/>
    </location>
</feature>
<dbReference type="InterPro" id="IPR001268">
    <property type="entry name" value="NADH_UbQ_OxRdtase_30kDa_su"/>
</dbReference>
<evidence type="ECO:0000256" key="9">
    <source>
        <dbReference type="ARBA" id="ARBA00023136"/>
    </source>
</evidence>
<dbReference type="GO" id="GO:0051287">
    <property type="term" value="F:NAD binding"/>
    <property type="evidence" value="ECO:0007669"/>
    <property type="project" value="InterPro"/>
</dbReference>
<evidence type="ECO:0000256" key="4">
    <source>
        <dbReference type="ARBA" id="ARBA00010019"/>
    </source>
</evidence>
<dbReference type="Gene3D" id="1.10.645.10">
    <property type="entry name" value="Cytochrome-c3 Hydrogenase, chain B"/>
    <property type="match status" value="1"/>
</dbReference>
<dbReference type="Gene3D" id="3.30.460.80">
    <property type="entry name" value="NADH:ubiquinone oxidoreductase, 30kDa subunit"/>
    <property type="match status" value="1"/>
</dbReference>
<dbReference type="EC" id="7.1.1.-" evidence="14"/>
<keyword evidence="10" id="KW-0511">Multifunctional enzyme</keyword>
<comment type="subunit">
    <text evidence="12">NDH-1 is composed of 13 different subunits. Subunits NuoB, CD, E, F, and G constitute the peripheral sector of the complex.</text>
</comment>
<evidence type="ECO:0000256" key="16">
    <source>
        <dbReference type="SAM" id="MobiDB-lite"/>
    </source>
</evidence>
<dbReference type="InterPro" id="IPR037232">
    <property type="entry name" value="NADH_quin_OxRdtase_su_C/D-like"/>
</dbReference>
<evidence type="ECO:0000256" key="14">
    <source>
        <dbReference type="HAMAP-Rule" id="MF_01356"/>
    </source>
</evidence>
<feature type="domain" description="NADH:ubiquinone oxidoreductase-like 20kDa subunit" evidence="19">
    <location>
        <begin position="64"/>
        <end position="172"/>
    </location>
</feature>
<reference evidence="20 21" key="1">
    <citation type="submission" date="2019-08" db="EMBL/GenBank/DDBJ databases">
        <title>Deep-cultivation of Planctomycetes and their phenomic and genomic characterization uncovers novel biology.</title>
        <authorList>
            <person name="Wiegand S."/>
            <person name="Jogler M."/>
            <person name="Boedeker C."/>
            <person name="Pinto D."/>
            <person name="Vollmers J."/>
            <person name="Rivas-Marin E."/>
            <person name="Kohn T."/>
            <person name="Peeters S.H."/>
            <person name="Heuer A."/>
            <person name="Rast P."/>
            <person name="Oberbeckmann S."/>
            <person name="Bunk B."/>
            <person name="Jeske O."/>
            <person name="Meyerdierks A."/>
            <person name="Storesund J.E."/>
            <person name="Kallscheuer N."/>
            <person name="Luecker S."/>
            <person name="Lage O.M."/>
            <person name="Pohl T."/>
            <person name="Merkel B.J."/>
            <person name="Hornburger P."/>
            <person name="Mueller R.-W."/>
            <person name="Bruemmer F."/>
            <person name="Labrenz M."/>
            <person name="Spormann A.M."/>
            <person name="Op den Camp H."/>
            <person name="Overmann J."/>
            <person name="Amann R."/>
            <person name="Jetten M.S.M."/>
            <person name="Mascher T."/>
            <person name="Medema M.H."/>
            <person name="Devos D.P."/>
            <person name="Kaster A.-K."/>
            <person name="Ovreas L."/>
            <person name="Rohde M."/>
            <person name="Galperin M.Y."/>
            <person name="Jogler C."/>
        </authorList>
    </citation>
    <scope>NUCLEOTIDE SEQUENCE [LARGE SCALE GENOMIC DNA]</scope>
    <source>
        <strain evidence="20 21">OJF2</strain>
    </source>
</reference>
<keyword evidence="21" id="KW-1185">Reference proteome</keyword>
<feature type="domain" description="NADH:ubiquinone oxidoreductase 30kDa subunit" evidence="17">
    <location>
        <begin position="351"/>
        <end position="466"/>
    </location>
</feature>
<keyword evidence="14" id="KW-0830">Ubiquinone</keyword>
<dbReference type="AlphaFoldDB" id="A0A5B9VYG7"/>
<keyword evidence="14" id="KW-0411">Iron-sulfur</keyword>
<dbReference type="PROSITE" id="PS00542">
    <property type="entry name" value="COMPLEX1_30K"/>
    <property type="match status" value="1"/>
</dbReference>
<comment type="cofactor">
    <cofactor evidence="14">
        <name>[4Fe-4S] cluster</name>
        <dbReference type="ChEBI" id="CHEBI:49883"/>
    </cofactor>
    <text evidence="14">Binds 1 [4Fe-4S] cluster.</text>
</comment>
<proteinExistence type="inferred from homology"/>
<comment type="subcellular location">
    <subcellularLocation>
        <location evidence="1">Cell inner membrane</location>
        <topology evidence="1">Peripheral membrane protein</topology>
        <orientation evidence="1">Cytoplasmic side</orientation>
    </subcellularLocation>
    <subcellularLocation>
        <location evidence="14">Cell membrane</location>
        <topology evidence="14">Peripheral membrane protein</topology>
        <orientation evidence="14">Cytoplasmic side</orientation>
    </subcellularLocation>
</comment>
<comment type="similarity">
    <text evidence="4">In the C-terminal section; belongs to the complex I 49 kDa subunit family.</text>
</comment>
<comment type="function">
    <text evidence="14">NDH-1 shuttles electrons from NADH, via FMN and iron-sulfur (Fe-S) centers, to quinones in the respiratory chain. The immediate electron acceptor for the enzyme in this species is believed to be ubiquinone. Couples the redox reaction to proton translocation (for every two electrons transferred, four hydrogen ions are translocated across the cytoplasmic membrane), and thus conserves the redox energy in a proton gradient.</text>
</comment>
<dbReference type="GO" id="GO:0005506">
    <property type="term" value="F:iron ion binding"/>
    <property type="evidence" value="ECO:0007669"/>
    <property type="project" value="UniProtKB-UniRule"/>
</dbReference>
<dbReference type="InterPro" id="IPR029014">
    <property type="entry name" value="NiFe-Hase_large"/>
</dbReference>
<dbReference type="GO" id="GO:0050136">
    <property type="term" value="F:NADH dehydrogenase (quinone) (non-electrogenic) activity"/>
    <property type="evidence" value="ECO:0007669"/>
    <property type="project" value="UniProtKB-UniRule"/>
</dbReference>
<evidence type="ECO:0000256" key="13">
    <source>
        <dbReference type="ARBA" id="ARBA00047712"/>
    </source>
</evidence>
<evidence type="ECO:0000256" key="12">
    <source>
        <dbReference type="ARBA" id="ARBA00038617"/>
    </source>
</evidence>
<evidence type="ECO:0000259" key="18">
    <source>
        <dbReference type="Pfam" id="PF00346"/>
    </source>
</evidence>
<dbReference type="GO" id="GO:0008137">
    <property type="term" value="F:NADH dehydrogenase (ubiquinone) activity"/>
    <property type="evidence" value="ECO:0007669"/>
    <property type="project" value="InterPro"/>
</dbReference>
<dbReference type="Proteomes" id="UP000324233">
    <property type="component" value="Chromosome"/>
</dbReference>
<dbReference type="KEGG" id="agv:OJF2_19180"/>
<dbReference type="GO" id="GO:0051539">
    <property type="term" value="F:4 iron, 4 sulfur cluster binding"/>
    <property type="evidence" value="ECO:0007669"/>
    <property type="project" value="UniProtKB-KW"/>
</dbReference>
<comment type="similarity">
    <text evidence="2">In the N-terminal section; belongs to the complex I 20 kDa subunit family.</text>
</comment>
<evidence type="ECO:0000256" key="15">
    <source>
        <dbReference type="HAMAP-Rule" id="MF_01358"/>
    </source>
</evidence>
<dbReference type="InterPro" id="IPR006137">
    <property type="entry name" value="NADH_UbQ_OxRdtase-like_20kDa"/>
</dbReference>
<dbReference type="NCBIfam" id="NF004739">
    <property type="entry name" value="PRK06075.1"/>
    <property type="match status" value="1"/>
</dbReference>
<dbReference type="InterPro" id="IPR006138">
    <property type="entry name" value="NADH_UQ_OxRdtase_20Kd_su"/>
</dbReference>
<evidence type="ECO:0000259" key="19">
    <source>
        <dbReference type="Pfam" id="PF01058"/>
    </source>
</evidence>
<keyword evidence="7 14" id="KW-1278">Translocase</keyword>
<evidence type="ECO:0000313" key="20">
    <source>
        <dbReference type="EMBL" id="QEH33416.1"/>
    </source>
</evidence>
<evidence type="ECO:0000256" key="2">
    <source>
        <dbReference type="ARBA" id="ARBA00006408"/>
    </source>
</evidence>
<feature type="region of interest" description="Disordered" evidence="16">
    <location>
        <begin position="224"/>
        <end position="264"/>
    </location>
</feature>
<organism evidence="20 21">
    <name type="scientific">Aquisphaera giovannonii</name>
    <dbReference type="NCBI Taxonomy" id="406548"/>
    <lineage>
        <taxon>Bacteria</taxon>
        <taxon>Pseudomonadati</taxon>
        <taxon>Planctomycetota</taxon>
        <taxon>Planctomycetia</taxon>
        <taxon>Isosphaerales</taxon>
        <taxon>Isosphaeraceae</taxon>
        <taxon>Aquisphaera</taxon>
    </lineage>
</organism>
<evidence type="ECO:0000256" key="6">
    <source>
        <dbReference type="ARBA" id="ARBA00022475"/>
    </source>
</evidence>
<dbReference type="HAMAP" id="MF_01358">
    <property type="entry name" value="NDH1_NuoD"/>
    <property type="match status" value="1"/>
</dbReference>
<dbReference type="SUPFAM" id="SSF143243">
    <property type="entry name" value="Nqo5-like"/>
    <property type="match status" value="1"/>
</dbReference>
<keyword evidence="9 14" id="KW-0472">Membrane</keyword>